<dbReference type="Proteomes" id="UP000677803">
    <property type="component" value="Unassembled WGS sequence"/>
</dbReference>
<feature type="region of interest" description="Disordered" evidence="4">
    <location>
        <begin position="593"/>
        <end position="621"/>
    </location>
</feature>
<reference evidence="6" key="1">
    <citation type="submission" date="2021-05" db="EMBL/GenBank/DDBJ databases">
        <authorList>
            <person name="Tigano A."/>
        </authorList>
    </citation>
    <scope>NUCLEOTIDE SEQUENCE</scope>
</reference>
<evidence type="ECO:0000259" key="5">
    <source>
        <dbReference type="SMART" id="SM01349"/>
    </source>
</evidence>
<feature type="domain" description="TOG" evidence="5">
    <location>
        <begin position="1"/>
        <end position="217"/>
    </location>
</feature>
<proteinExistence type="predicted"/>
<feature type="compositionally biased region" description="Low complexity" evidence="4">
    <location>
        <begin position="760"/>
        <end position="773"/>
    </location>
</feature>
<accession>A0A8S4AKY1</accession>
<sequence length="1565" mass="170752">MIPGLISKELHEQLLDLRNYQNRTNGVEELKQILSEVDINSIPPSNIEEFINFLPRLLDDSNFKVLHGTLQVLNLLIQKLNTGVDRYFKHIVLVALKALGDTLAVTKNEYLNVFQQLMKTVPPQQVLDLVIGNLKHKNSRVREDVLNIIMAAMLTHPRKNFNIPKLCFEVAPYLVDSKRKVRHAALELFAVFDHCLDTGKKQPLMKAVDMVELNEDADGLMAAVQARRARHVLPKVSSEGAVEYGLVVPKPGQWSSGGDSCGADLDWVMNGGRVSSAKSYRTEPDCERLCGYGSLGSLTEDLPLQRRIVSAGKGKNKLPWEMSSFSSTENEQQQSSTTNGKGSDQARREDVLLLSRKSEAYIPSFSSGEPQRPQSSRRRESPTHLRRSGSLNLDTDIFKSTHFSEPSIVTPKGRVLSGNPSVERTFSLPSSSTAPGSFLLPSYPLAAHTGGKLTPTLSRHHVDSSLSMSNTWPNIRESSPQQREAGPWIETAGAAKGGLSSRQSPRPLRASLVSSSSTSSFRRALSNTRATFTISPVVPQAEPAHSSNGHVSNTSSSPQSHQDHDSISAWQDPQGDDPLDMQEMLNSLRSLRNSAAKKRAKASHSSPDPDSPDSAVRLDLGLDSPIHTSPVLTSSASESKLSSLTSAANSSFNGIKTSVELMFLPVTPVTSPRSSSSSVMKPRIARVPSAKLRTSASMDFNNLLVTSQRNALSSEVGVVGQRVLYSNGTIRTEEETTLPSPPLVKPASHESVRVVKLAKGSQGHSSSSRNSPGTDMPEAVVGRGVFGTGVSSGHPGVALTLDRGETPAKPPGDPPAGLYSSSRLDSDDSPYPEETKEKGKGVRLGRNKTRLQRLDQLEDLLCLGDQSRDKLRHRVRQMLSDSPVEENRELLIKGTRTSLTLYLKKCSTHADLQLNGSTLTSTKTEPPSDESPISPTSPPALHSPSKCFTPPHQPSPPTAPPNPKNASRLRRAPSLSRARPSLSHSSDELSHGTMSLKKNLSEPQELCPFSKPDLALTQSFNLLNSEDWEKKIEGLMFLRSLAHYHSDTLQGRLHDVCLSLTQEVKNLRSGVSRVAVCTLADLYTHLQRAMDQELEGTAKALLQKAGECNAFIRQDVDAALGCMVQSCTPTRSIAALLTGGLRLGSTQSKTLFPPRRGPFPALGSFTCWIVFSSAHSHLNPVVRKCTAQHLADLVEKVGAARLLSGGKDLTDRILPAVTKLAQDSSQEARYFGRRMLLCLSSHPDFDKILEKYVPTKELPTVRDTVFTLKTKGIGEMPQDSQSARGRRSLPGSSTVRASSLNREPLNQTNRESNIPHSNRSQTQSIADKTEYIKQISGLLGSKDFRERIKGIDQLVADCQHNPNMVVNSIFPVFDAFKARLQESNSKVNLYALESLQKIIHLMKDNLSQVVNILVPAIVDNHLNSKNNAIHSAAMAAINALTSNLGDHFDRVEYNMLLLQPFCTKAQFISGKAKVDLTEKVADLVTELYPRKPQAVEQKVLPLLWHLLGTSTHSGTVHGRAGSVRAATASLCHALHAQMGQSLSECAASQSASVHKSLNEVLRTPP</sequence>
<evidence type="ECO:0000313" key="6">
    <source>
        <dbReference type="EMBL" id="CAG5866246.1"/>
    </source>
</evidence>
<evidence type="ECO:0000256" key="3">
    <source>
        <dbReference type="ARBA" id="ARBA00023212"/>
    </source>
</evidence>
<feature type="region of interest" description="Disordered" evidence="4">
    <location>
        <begin position="532"/>
        <end position="581"/>
    </location>
</feature>
<dbReference type="InterPro" id="IPR011989">
    <property type="entry name" value="ARM-like"/>
</dbReference>
<organism evidence="6 7">
    <name type="scientific">Menidia menidia</name>
    <name type="common">Atlantic silverside</name>
    <dbReference type="NCBI Taxonomy" id="238744"/>
    <lineage>
        <taxon>Eukaryota</taxon>
        <taxon>Metazoa</taxon>
        <taxon>Chordata</taxon>
        <taxon>Craniata</taxon>
        <taxon>Vertebrata</taxon>
        <taxon>Euteleostomi</taxon>
        <taxon>Actinopterygii</taxon>
        <taxon>Neopterygii</taxon>
        <taxon>Teleostei</taxon>
        <taxon>Neoteleostei</taxon>
        <taxon>Acanthomorphata</taxon>
        <taxon>Ovalentaria</taxon>
        <taxon>Atherinomorphae</taxon>
        <taxon>Atheriniformes</taxon>
        <taxon>Atherinopsidae</taxon>
        <taxon>Menidiinae</taxon>
        <taxon>Menidia</taxon>
    </lineage>
</organism>
<keyword evidence="7" id="KW-1185">Reference proteome</keyword>
<dbReference type="SUPFAM" id="SSF48371">
    <property type="entry name" value="ARM repeat"/>
    <property type="match status" value="2"/>
</dbReference>
<dbReference type="GO" id="GO:0008017">
    <property type="term" value="F:microtubule binding"/>
    <property type="evidence" value="ECO:0007669"/>
    <property type="project" value="TreeGrafter"/>
</dbReference>
<feature type="region of interest" description="Disordered" evidence="4">
    <location>
        <begin position="464"/>
        <end position="520"/>
    </location>
</feature>
<feature type="compositionally biased region" description="Low complexity" evidence="4">
    <location>
        <begin position="323"/>
        <end position="339"/>
    </location>
</feature>
<feature type="compositionally biased region" description="Low complexity" evidence="4">
    <location>
        <begin position="545"/>
        <end position="560"/>
    </location>
</feature>
<dbReference type="GO" id="GO:0000226">
    <property type="term" value="P:microtubule cytoskeleton organization"/>
    <property type="evidence" value="ECO:0007669"/>
    <property type="project" value="TreeGrafter"/>
</dbReference>
<feature type="region of interest" description="Disordered" evidence="4">
    <location>
        <begin position="1272"/>
        <end position="1326"/>
    </location>
</feature>
<dbReference type="Gene3D" id="1.25.10.10">
    <property type="entry name" value="Leucine-rich Repeat Variant"/>
    <property type="match status" value="3"/>
</dbReference>
<feature type="region of interest" description="Disordered" evidence="4">
    <location>
        <begin position="917"/>
        <end position="993"/>
    </location>
</feature>
<comment type="caution">
    <text evidence="6">The sequence shown here is derived from an EMBL/GenBank/DDBJ whole genome shotgun (WGS) entry which is preliminary data.</text>
</comment>
<feature type="compositionally biased region" description="Low complexity" evidence="4">
    <location>
        <begin position="603"/>
        <end position="614"/>
    </location>
</feature>
<dbReference type="InterPro" id="IPR016024">
    <property type="entry name" value="ARM-type_fold"/>
</dbReference>
<evidence type="ECO:0000256" key="2">
    <source>
        <dbReference type="ARBA" id="ARBA00022490"/>
    </source>
</evidence>
<dbReference type="InterPro" id="IPR048491">
    <property type="entry name" value="XMAP215_CLASP_TOG"/>
</dbReference>
<feature type="compositionally biased region" description="Polar residues" evidence="4">
    <location>
        <begin position="1290"/>
        <end position="1326"/>
    </location>
</feature>
<keyword evidence="3" id="KW-0206">Cytoskeleton</keyword>
<dbReference type="PANTHER" id="PTHR21567">
    <property type="entry name" value="CLASP"/>
    <property type="match status" value="1"/>
</dbReference>
<dbReference type="InterPro" id="IPR034085">
    <property type="entry name" value="TOG"/>
</dbReference>
<dbReference type="GO" id="GO:0005929">
    <property type="term" value="C:cilium"/>
    <property type="evidence" value="ECO:0007669"/>
    <property type="project" value="TreeGrafter"/>
</dbReference>
<name>A0A8S4AKY1_9TELE</name>
<feature type="domain" description="TOG" evidence="5">
    <location>
        <begin position="1005"/>
        <end position="1278"/>
    </location>
</feature>
<dbReference type="GO" id="GO:0005881">
    <property type="term" value="C:cytoplasmic microtubule"/>
    <property type="evidence" value="ECO:0007669"/>
    <property type="project" value="TreeGrafter"/>
</dbReference>
<feature type="compositionally biased region" description="Low complexity" evidence="4">
    <location>
        <begin position="504"/>
        <end position="520"/>
    </location>
</feature>
<keyword evidence="2" id="KW-0963">Cytoplasm</keyword>
<feature type="region of interest" description="Disordered" evidence="4">
    <location>
        <begin position="319"/>
        <end position="347"/>
    </location>
</feature>
<feature type="compositionally biased region" description="Low complexity" evidence="4">
    <location>
        <begin position="972"/>
        <end position="984"/>
    </location>
</feature>
<feature type="region of interest" description="Disordered" evidence="4">
    <location>
        <begin position="362"/>
        <end position="392"/>
    </location>
</feature>
<dbReference type="EMBL" id="CAJRST010002224">
    <property type="protein sequence ID" value="CAG5866246.1"/>
    <property type="molecule type" value="Genomic_DNA"/>
</dbReference>
<feature type="compositionally biased region" description="Pro residues" evidence="4">
    <location>
        <begin position="951"/>
        <end position="963"/>
    </location>
</feature>
<dbReference type="SMART" id="SM01349">
    <property type="entry name" value="TOG"/>
    <property type="match status" value="3"/>
</dbReference>
<dbReference type="Pfam" id="PF21041">
    <property type="entry name" value="XMAP215_CLASP_TOG"/>
    <property type="match status" value="1"/>
</dbReference>
<evidence type="ECO:0000256" key="4">
    <source>
        <dbReference type="SAM" id="MobiDB-lite"/>
    </source>
</evidence>
<comment type="subcellular location">
    <subcellularLocation>
        <location evidence="1">Cytoplasm</location>
        <location evidence="1">Cytoskeleton</location>
    </subcellularLocation>
</comment>
<protein>
    <submittedName>
        <fullName evidence="6">(Atlantic silverside) hypothetical protein</fullName>
    </submittedName>
</protein>
<feature type="domain" description="TOG" evidence="5">
    <location>
        <begin position="1313"/>
        <end position="1565"/>
    </location>
</feature>
<feature type="compositionally biased region" description="Polar residues" evidence="4">
    <location>
        <begin position="464"/>
        <end position="482"/>
    </location>
</feature>
<dbReference type="PANTHER" id="PTHR21567:SF87">
    <property type="entry name" value="CRESCERIN-LIKE PROTEIN CHE-12"/>
    <property type="match status" value="1"/>
</dbReference>
<evidence type="ECO:0000313" key="7">
    <source>
        <dbReference type="Proteomes" id="UP000677803"/>
    </source>
</evidence>
<evidence type="ECO:0000256" key="1">
    <source>
        <dbReference type="ARBA" id="ARBA00004245"/>
    </source>
</evidence>
<feature type="region of interest" description="Disordered" evidence="4">
    <location>
        <begin position="756"/>
        <end position="844"/>
    </location>
</feature>
<dbReference type="OrthoDB" id="63891at2759"/>
<gene>
    <name evidence="6" type="ORF">MMEN_LOCUS2983</name>
</gene>